<gene>
    <name evidence="1" type="ORF">HUJ06_003055</name>
</gene>
<dbReference type="Pfam" id="PF10184">
    <property type="entry name" value="DUF2358"/>
    <property type="match status" value="1"/>
</dbReference>
<reference evidence="1 2" key="1">
    <citation type="journal article" date="2020" name="Mol. Biol. Evol.">
        <title>Distinct Expression and Methylation Patterns for Genes with Different Fates following a Single Whole-Genome Duplication in Flowering Plants.</title>
        <authorList>
            <person name="Shi T."/>
            <person name="Rahmani R.S."/>
            <person name="Gugger P.F."/>
            <person name="Wang M."/>
            <person name="Li H."/>
            <person name="Zhang Y."/>
            <person name="Li Z."/>
            <person name="Wang Q."/>
            <person name="Van de Peer Y."/>
            <person name="Marchal K."/>
            <person name="Chen J."/>
        </authorList>
    </citation>
    <scope>NUCLEOTIDE SEQUENCE [LARGE SCALE GENOMIC DNA]</scope>
    <source>
        <tissue evidence="1">Leaf</tissue>
    </source>
</reference>
<organism evidence="1 2">
    <name type="scientific">Nelumbo nucifera</name>
    <name type="common">Sacred lotus</name>
    <dbReference type="NCBI Taxonomy" id="4432"/>
    <lineage>
        <taxon>Eukaryota</taxon>
        <taxon>Viridiplantae</taxon>
        <taxon>Streptophyta</taxon>
        <taxon>Embryophyta</taxon>
        <taxon>Tracheophyta</taxon>
        <taxon>Spermatophyta</taxon>
        <taxon>Magnoliopsida</taxon>
        <taxon>Proteales</taxon>
        <taxon>Nelumbonaceae</taxon>
        <taxon>Nelumbo</taxon>
    </lineage>
</organism>
<dbReference type="EMBL" id="DUZY01000007">
    <property type="protein sequence ID" value="DAD44825.1"/>
    <property type="molecule type" value="Genomic_DNA"/>
</dbReference>
<dbReference type="Proteomes" id="UP000607653">
    <property type="component" value="Unassembled WGS sequence"/>
</dbReference>
<comment type="caution">
    <text evidence="1">The sequence shown here is derived from an EMBL/GenBank/DDBJ whole genome shotgun (WGS) entry which is preliminary data.</text>
</comment>
<evidence type="ECO:0000313" key="2">
    <source>
        <dbReference type="Proteomes" id="UP000607653"/>
    </source>
</evidence>
<proteinExistence type="predicted"/>
<name>A0A822ZMW9_NELNU</name>
<accession>A0A822ZMW9</accession>
<keyword evidence="2" id="KW-1185">Reference proteome</keyword>
<dbReference type="AlphaFoldDB" id="A0A822ZMW9"/>
<protein>
    <submittedName>
        <fullName evidence="1">Uncharacterized protein</fullName>
    </submittedName>
</protein>
<dbReference type="InterPro" id="IPR018790">
    <property type="entry name" value="DUF2358"/>
</dbReference>
<evidence type="ECO:0000313" key="1">
    <source>
        <dbReference type="EMBL" id="DAD44825.1"/>
    </source>
</evidence>
<sequence length="169" mass="19655">MVTNPSSHFFRTSLCLNPGTRQITTLNQKPTWISHSPSKLSGKPKLTKAETEPKVKWAVRLSSAEPSLQPNSTVEGNSLLDFVKEDFLHIFDDQELAQMVYDECIRYRDPVTKHDNLDGFLFNLALLKTLFRSEFQLHDMKQVLTDLISHFCTRRRQILVFFKFTLTRH</sequence>